<dbReference type="EMBL" id="MU003705">
    <property type="protein sequence ID" value="KAF2807489.1"/>
    <property type="molecule type" value="Genomic_DNA"/>
</dbReference>
<protein>
    <submittedName>
        <fullName evidence="2 4">Uncharacterized protein</fullName>
    </submittedName>
</protein>
<evidence type="ECO:0000313" key="3">
    <source>
        <dbReference type="Proteomes" id="UP000504636"/>
    </source>
</evidence>
<dbReference type="GeneID" id="54469807"/>
<reference evidence="4" key="2">
    <citation type="submission" date="2020-04" db="EMBL/GenBank/DDBJ databases">
        <authorList>
            <consortium name="NCBI Genome Project"/>
        </authorList>
    </citation>
    <scope>NUCLEOTIDE SEQUENCE</scope>
    <source>
        <strain evidence="4">CBS 304.34</strain>
    </source>
</reference>
<dbReference type="AlphaFoldDB" id="A0A6A6YFW7"/>
<dbReference type="Proteomes" id="UP000504636">
    <property type="component" value="Unplaced"/>
</dbReference>
<name>A0A6A6YFW7_9PEZI</name>
<evidence type="ECO:0000313" key="4">
    <source>
        <dbReference type="RefSeq" id="XP_033574453.1"/>
    </source>
</evidence>
<evidence type="ECO:0000313" key="2">
    <source>
        <dbReference type="EMBL" id="KAF2807489.1"/>
    </source>
</evidence>
<accession>A0A6A6YFW7</accession>
<keyword evidence="3" id="KW-1185">Reference proteome</keyword>
<sequence>MCFGKKARVTKLGTHHLTLSLYIISHTFPFFLSFSLLSFICKPHHSLWGNAAENMNVSRCSTPGSEDEGRSGSGFDNCAAFRREQALDWAIDLFFLFSSFKSVFLDCQSTVVSQGFFSVVRVFCPREIRQVQDKLYSEFFLAVLSGPLSFVRMFVYVGLGERGSVRYDWDGVEWVV</sequence>
<dbReference type="RefSeq" id="XP_033574453.1">
    <property type="nucleotide sequence ID" value="XM_033728914.1"/>
</dbReference>
<reference evidence="4" key="3">
    <citation type="submission" date="2025-04" db="UniProtKB">
        <authorList>
            <consortium name="RefSeq"/>
        </authorList>
    </citation>
    <scope>IDENTIFICATION</scope>
    <source>
        <strain evidence="4">CBS 304.34</strain>
    </source>
</reference>
<proteinExistence type="predicted"/>
<keyword evidence="1" id="KW-1133">Transmembrane helix</keyword>
<keyword evidence="1" id="KW-0812">Transmembrane</keyword>
<evidence type="ECO:0000256" key="1">
    <source>
        <dbReference type="SAM" id="Phobius"/>
    </source>
</evidence>
<organism evidence="2">
    <name type="scientific">Mytilinidion resinicola</name>
    <dbReference type="NCBI Taxonomy" id="574789"/>
    <lineage>
        <taxon>Eukaryota</taxon>
        <taxon>Fungi</taxon>
        <taxon>Dikarya</taxon>
        <taxon>Ascomycota</taxon>
        <taxon>Pezizomycotina</taxon>
        <taxon>Dothideomycetes</taxon>
        <taxon>Pleosporomycetidae</taxon>
        <taxon>Mytilinidiales</taxon>
        <taxon>Mytilinidiaceae</taxon>
        <taxon>Mytilinidion</taxon>
    </lineage>
</organism>
<reference evidence="2 4" key="1">
    <citation type="journal article" date="2020" name="Stud. Mycol.">
        <title>101 Dothideomycetes genomes: a test case for predicting lifestyles and emergence of pathogens.</title>
        <authorList>
            <person name="Haridas S."/>
            <person name="Albert R."/>
            <person name="Binder M."/>
            <person name="Bloem J."/>
            <person name="Labutti K."/>
            <person name="Salamov A."/>
            <person name="Andreopoulos B."/>
            <person name="Baker S."/>
            <person name="Barry K."/>
            <person name="Bills G."/>
            <person name="Bluhm B."/>
            <person name="Cannon C."/>
            <person name="Castanera R."/>
            <person name="Culley D."/>
            <person name="Daum C."/>
            <person name="Ezra D."/>
            <person name="Gonzalez J."/>
            <person name="Henrissat B."/>
            <person name="Kuo A."/>
            <person name="Liang C."/>
            <person name="Lipzen A."/>
            <person name="Lutzoni F."/>
            <person name="Magnuson J."/>
            <person name="Mondo S."/>
            <person name="Nolan M."/>
            <person name="Ohm R."/>
            <person name="Pangilinan J."/>
            <person name="Park H.-J."/>
            <person name="Ramirez L."/>
            <person name="Alfaro M."/>
            <person name="Sun H."/>
            <person name="Tritt A."/>
            <person name="Yoshinaga Y."/>
            <person name="Zwiers L.-H."/>
            <person name="Turgeon B."/>
            <person name="Goodwin S."/>
            <person name="Spatafora J."/>
            <person name="Crous P."/>
            <person name="Grigoriev I."/>
        </authorList>
    </citation>
    <scope>NUCLEOTIDE SEQUENCE</scope>
    <source>
        <strain evidence="2 4">CBS 304.34</strain>
    </source>
</reference>
<keyword evidence="1" id="KW-0472">Membrane</keyword>
<feature type="transmembrane region" description="Helical" evidence="1">
    <location>
        <begin position="20"/>
        <end position="40"/>
    </location>
</feature>
<gene>
    <name evidence="2 4" type="ORF">BDZ99DRAFT_80664</name>
</gene>